<evidence type="ECO:0000313" key="5">
    <source>
        <dbReference type="Proteomes" id="UP000095455"/>
    </source>
</evidence>
<feature type="domain" description="HipA N-terminal subdomain 1" evidence="1">
    <location>
        <begin position="5"/>
        <end position="103"/>
    </location>
</feature>
<dbReference type="GO" id="GO:0004674">
    <property type="term" value="F:protein serine/threonine kinase activity"/>
    <property type="evidence" value="ECO:0007669"/>
    <property type="project" value="UniProtKB-EC"/>
</dbReference>
<dbReference type="Proteomes" id="UP000432516">
    <property type="component" value="Unassembled WGS sequence"/>
</dbReference>
<name>A0A174DR15_PARDI</name>
<dbReference type="EMBL" id="CYYK01000006">
    <property type="protein sequence ID" value="CUO26535.1"/>
    <property type="molecule type" value="Genomic_DNA"/>
</dbReference>
<dbReference type="Pfam" id="PF13657">
    <property type="entry name" value="Couple_hipA"/>
    <property type="match status" value="1"/>
</dbReference>
<dbReference type="AlphaFoldDB" id="A0A174DR15"/>
<reference evidence="6 7" key="2">
    <citation type="journal article" date="2019" name="Nat. Med.">
        <title>A library of human gut bacterial isolates paired with longitudinal multiomics data enables mechanistic microbiome research.</title>
        <authorList>
            <person name="Poyet M."/>
            <person name="Groussin M."/>
            <person name="Gibbons S.M."/>
            <person name="Avila-Pacheco J."/>
            <person name="Jiang X."/>
            <person name="Kearney S.M."/>
            <person name="Perrotta A.R."/>
            <person name="Berdy B."/>
            <person name="Zhao S."/>
            <person name="Lieberman T.D."/>
            <person name="Swanson P.K."/>
            <person name="Smith M."/>
            <person name="Roesemann S."/>
            <person name="Alexander J.E."/>
            <person name="Rich S.A."/>
            <person name="Livny J."/>
            <person name="Vlamakis H."/>
            <person name="Clish C."/>
            <person name="Bullock K."/>
            <person name="Deik A."/>
            <person name="Scott J."/>
            <person name="Pierce K.A."/>
            <person name="Xavier R.J."/>
            <person name="Alm E.J."/>
        </authorList>
    </citation>
    <scope>NUCLEOTIDE SEQUENCE [LARGE SCALE GENOMIC DNA]</scope>
    <source>
        <strain evidence="4 6">BIOML-A2</strain>
        <strain evidence="3 7">BIOML-A32</strain>
    </source>
</reference>
<accession>A0A174DR15</accession>
<dbReference type="Proteomes" id="UP000441358">
    <property type="component" value="Unassembled WGS sequence"/>
</dbReference>
<keyword evidence="2" id="KW-0808">Transferase</keyword>
<dbReference type="EC" id="2.7.11.1" evidence="2"/>
<evidence type="ECO:0000259" key="1">
    <source>
        <dbReference type="Pfam" id="PF13657"/>
    </source>
</evidence>
<proteinExistence type="predicted"/>
<protein>
    <submittedName>
        <fullName evidence="4">Phosphatidylinositol kinase</fullName>
    </submittedName>
    <submittedName>
        <fullName evidence="2">Serine/threonine-protein kinase HipA</fullName>
        <ecNumber evidence="2">2.7.11.1</ecNumber>
    </submittedName>
</protein>
<evidence type="ECO:0000313" key="7">
    <source>
        <dbReference type="Proteomes" id="UP000441358"/>
    </source>
</evidence>
<evidence type="ECO:0000313" key="4">
    <source>
        <dbReference type="EMBL" id="MRZ55884.1"/>
    </source>
</evidence>
<dbReference type="Proteomes" id="UP000095455">
    <property type="component" value="Unassembled WGS sequence"/>
</dbReference>
<evidence type="ECO:0000313" key="3">
    <source>
        <dbReference type="EMBL" id="MRZ49886.1"/>
    </source>
</evidence>
<gene>
    <name evidence="2" type="primary">hipA</name>
    <name evidence="2" type="ORF">ERS852380_01902</name>
    <name evidence="3" type="ORF">GKD66_06485</name>
    <name evidence="4" type="ORF">GKD68_14245</name>
</gene>
<sequence>MRQCEVYLHGIKAGMLTEEDNGEYTFIYDSSYLEKGDCPSVSLTLPLREEPYRSTVLFPFFFNMLSEGENRKLQSQLLHVDAEDDFGILLATAHYDTIGAVTIKPVLP</sequence>
<dbReference type="EMBL" id="WKMC01000003">
    <property type="protein sequence ID" value="MRZ49886.1"/>
    <property type="molecule type" value="Genomic_DNA"/>
</dbReference>
<comment type="caution">
    <text evidence="4">The sequence shown here is derived from an EMBL/GenBank/DDBJ whole genome shotgun (WGS) entry which is preliminary data.</text>
</comment>
<dbReference type="InterPro" id="IPR017508">
    <property type="entry name" value="HipA_N1"/>
</dbReference>
<dbReference type="RefSeq" id="WP_008779537.1">
    <property type="nucleotide sequence ID" value="NZ_CABMKT010000002.1"/>
</dbReference>
<evidence type="ECO:0000313" key="2">
    <source>
        <dbReference type="EMBL" id="CUO26535.1"/>
    </source>
</evidence>
<dbReference type="NCBIfam" id="TIGR03071">
    <property type="entry name" value="couple_hipA"/>
    <property type="match status" value="1"/>
</dbReference>
<keyword evidence="4" id="KW-0418">Kinase</keyword>
<organism evidence="4 6">
    <name type="scientific">Parabacteroides distasonis</name>
    <dbReference type="NCBI Taxonomy" id="823"/>
    <lineage>
        <taxon>Bacteria</taxon>
        <taxon>Pseudomonadati</taxon>
        <taxon>Bacteroidota</taxon>
        <taxon>Bacteroidia</taxon>
        <taxon>Bacteroidales</taxon>
        <taxon>Tannerellaceae</taxon>
        <taxon>Parabacteroides</taxon>
    </lineage>
</organism>
<dbReference type="EMBL" id="WKNE01000010">
    <property type="protein sequence ID" value="MRZ55884.1"/>
    <property type="molecule type" value="Genomic_DNA"/>
</dbReference>
<reference evidence="2 5" key="1">
    <citation type="submission" date="2015-09" db="EMBL/GenBank/DDBJ databases">
        <authorList>
            <consortium name="Pathogen Informatics"/>
        </authorList>
    </citation>
    <scope>NUCLEOTIDE SEQUENCE [LARGE SCALE GENOMIC DNA]</scope>
    <source>
        <strain evidence="2 5">2789STDY5608822</strain>
    </source>
</reference>
<evidence type="ECO:0000313" key="6">
    <source>
        <dbReference type="Proteomes" id="UP000432516"/>
    </source>
</evidence>